<evidence type="ECO:0000256" key="12">
    <source>
        <dbReference type="RuleBase" id="RU363075"/>
    </source>
</evidence>
<organism evidence="13 14">
    <name type="scientific">Linderina pennispora</name>
    <dbReference type="NCBI Taxonomy" id="61395"/>
    <lineage>
        <taxon>Eukaryota</taxon>
        <taxon>Fungi</taxon>
        <taxon>Fungi incertae sedis</taxon>
        <taxon>Zoopagomycota</taxon>
        <taxon>Kickxellomycotina</taxon>
        <taxon>Kickxellomycetes</taxon>
        <taxon>Kickxellales</taxon>
        <taxon>Kickxellaceae</taxon>
        <taxon>Linderina</taxon>
    </lineage>
</organism>
<evidence type="ECO:0000256" key="6">
    <source>
        <dbReference type="ARBA" id="ARBA00022692"/>
    </source>
</evidence>
<evidence type="ECO:0000256" key="5">
    <source>
        <dbReference type="ARBA" id="ARBA00022679"/>
    </source>
</evidence>
<evidence type="ECO:0000313" key="13">
    <source>
        <dbReference type="EMBL" id="ORX73750.1"/>
    </source>
</evidence>
<accession>A0A1Y1WJJ4</accession>
<dbReference type="GeneID" id="63808215"/>
<dbReference type="EC" id="2.4.1.-" evidence="12"/>
<dbReference type="Proteomes" id="UP000193922">
    <property type="component" value="Unassembled WGS sequence"/>
</dbReference>
<evidence type="ECO:0000256" key="2">
    <source>
        <dbReference type="ARBA" id="ARBA00004922"/>
    </source>
</evidence>
<comment type="catalytic activity">
    <reaction evidence="11">
        <text>an alpha-D-Man-(1-&gt;2)-alpha-D-Man-(1-&gt;2)-alpha-D-Man-(1-&gt;3)-[alpha-D-Man-(1-&gt;2)-alpha-D-Man-(1-&gt;3)-alpha-D-Man-(1-&gt;6)]-beta-D-Man-(1-&gt;4)-beta-D-GlcNAc-(1-&gt;4)-alpha-D-GlcNAc-diphospho-di-trans,poly-cis-dolichol + a di-trans,poly-cis-dolichyl beta-D-mannosyl phosphate = an alpha-D-Man-(1-&gt;2)-alpha-D-Man-(1-&gt;2)-alpha-D-Man-(1-&gt;3)-[alpha-D-Man-(1-&gt;2)-alpha-D-Man-(1-&gt;3)-[alpha-D-Man-(1-&gt;6)]-alpha-D-Man-(1-&gt;6)]-beta-D-Man-(1-&gt;4)-beta-D-GlcNAc-(1-&gt;4)-alpha-D-GlcNAc-diphospho-di-trans,poly-cis-dolichol + a di-trans,poly-cis-dolichyl phosphate + H(+)</text>
        <dbReference type="Rhea" id="RHEA:29535"/>
        <dbReference type="Rhea" id="RHEA-COMP:19498"/>
        <dbReference type="Rhea" id="RHEA-COMP:19501"/>
        <dbReference type="Rhea" id="RHEA-COMP:19518"/>
        <dbReference type="Rhea" id="RHEA-COMP:19519"/>
        <dbReference type="ChEBI" id="CHEBI:15378"/>
        <dbReference type="ChEBI" id="CHEBI:57683"/>
        <dbReference type="ChEBI" id="CHEBI:58211"/>
        <dbReference type="ChEBI" id="CHEBI:132517"/>
        <dbReference type="ChEBI" id="CHEBI:132519"/>
        <dbReference type="EC" id="2.4.1.260"/>
    </reaction>
    <physiologicalReaction direction="left-to-right" evidence="11">
        <dbReference type="Rhea" id="RHEA:29536"/>
    </physiologicalReaction>
</comment>
<evidence type="ECO:0000256" key="4">
    <source>
        <dbReference type="ARBA" id="ARBA00022676"/>
    </source>
</evidence>
<comment type="function">
    <text evidence="10">Mannosyltransferase that operates in the biosynthetic pathway of dolichol-linked oligosaccharides, the glycan precursors employed in protein asparagine (N)-glycosylation. The assembly of dolichol-linked oligosaccharides begins on the cytosolic side of the endoplasmic reticulum membrane and finishes in its lumen. The sequential addition of sugars to dolichol pyrophosphate produces dolichol-linked oligosaccharides containing fourteen sugars, including two GlcNAcs, nine mannoses and three glucoses. Once assembled, the oligosaccharide is transferred from the lipid to nascent proteins by oligosaccharyltransferases. In the lumen of the endoplasmic reticulum, adds the eighth mannose residue in an alpha-1,6 linkage onto Man(7)GlcNAc(2)-PP-dolichol to produce Man(8)GlcNAc(2)-PP-dolichol.</text>
</comment>
<sequence length="481" mass="53690">MHCQVFLLYSTCTCWTLSLRSSYRSVLYIVPFTKVEESFFVQAVHDLYKSPFINSGYDHLAFPGVVPRSFVSPLLISALLSPIRLFTNATEGIWLQVASRLVLGWAVAWANSRLRSAIRIRFGGTTAAWYGVFCICQFHMTFWTSRMLGNTIALVPMLLAQACWIDGRRFTAMTVLLAFTAIVLRFDTVVFAAVMVLSSIQCLTWQSVRRTVLAAAGFVALTVIVDSYYWQTAWMWPEFHVFRFNVVEQRSSEWGVSPAHFYVTYFMPRLLLGALPFAISGVALSVDAAKLAVPYIAAIAVFSANPHKEWRFIVYVVPVFNICAALGIAKLLRHRRIRTLARLTAVGVSAASFAAVVLMTYVSSLNYPGGHALSALHRIATSSNAHVHIDTYSAMTGVTRFGQTRSDWIYDKTEDLMPPQFSNFTHLLTSEPGLHKDEFLVSTAVSGYAGVRLQPKAILSGHLPIAIQQKPLVYIMQNVNL</sequence>
<feature type="transmembrane region" description="Helical" evidence="12">
    <location>
        <begin position="176"/>
        <end position="200"/>
    </location>
</feature>
<feature type="transmembrane region" description="Helical" evidence="12">
    <location>
        <begin position="122"/>
        <end position="141"/>
    </location>
</feature>
<dbReference type="AlphaFoldDB" id="A0A1Y1WJJ4"/>
<dbReference type="GO" id="GO:0006487">
    <property type="term" value="P:protein N-linked glycosylation"/>
    <property type="evidence" value="ECO:0007669"/>
    <property type="project" value="TreeGrafter"/>
</dbReference>
<dbReference type="GO" id="GO:0005789">
    <property type="term" value="C:endoplasmic reticulum membrane"/>
    <property type="evidence" value="ECO:0007669"/>
    <property type="project" value="UniProtKB-SubCell"/>
</dbReference>
<dbReference type="InterPro" id="IPR005599">
    <property type="entry name" value="GPI_mannosylTrfase"/>
</dbReference>
<evidence type="ECO:0000256" key="3">
    <source>
        <dbReference type="ARBA" id="ARBA00007063"/>
    </source>
</evidence>
<dbReference type="GO" id="GO:0052917">
    <property type="term" value="F:dol-P-Man:Man(7)GlcNAc(2)-PP-Dol alpha-1,6-mannosyltransferase activity"/>
    <property type="evidence" value="ECO:0007669"/>
    <property type="project" value="UniProtKB-EC"/>
</dbReference>
<comment type="caution">
    <text evidence="13">The sequence shown here is derived from an EMBL/GenBank/DDBJ whole genome shotgun (WGS) entry which is preliminary data.</text>
</comment>
<keyword evidence="6 12" id="KW-0812">Transmembrane</keyword>
<dbReference type="PANTHER" id="PTHR22760">
    <property type="entry name" value="GLYCOSYLTRANSFERASE"/>
    <property type="match status" value="1"/>
</dbReference>
<keyword evidence="14" id="KW-1185">Reference proteome</keyword>
<reference evidence="13 14" key="1">
    <citation type="submission" date="2016-07" db="EMBL/GenBank/DDBJ databases">
        <title>Pervasive Adenine N6-methylation of Active Genes in Fungi.</title>
        <authorList>
            <consortium name="DOE Joint Genome Institute"/>
            <person name="Mondo S.J."/>
            <person name="Dannebaum R.O."/>
            <person name="Kuo R.C."/>
            <person name="Labutti K."/>
            <person name="Haridas S."/>
            <person name="Kuo A."/>
            <person name="Salamov A."/>
            <person name="Ahrendt S.R."/>
            <person name="Lipzen A."/>
            <person name="Sullivan W."/>
            <person name="Andreopoulos W.B."/>
            <person name="Clum A."/>
            <person name="Lindquist E."/>
            <person name="Daum C."/>
            <person name="Ramamoorthy G.K."/>
            <person name="Gryganskyi A."/>
            <person name="Culley D."/>
            <person name="Magnuson J.K."/>
            <person name="James T.Y."/>
            <person name="O'Malley M.A."/>
            <person name="Stajich J.E."/>
            <person name="Spatafora J.W."/>
            <person name="Visel A."/>
            <person name="Grigoriev I.V."/>
        </authorList>
    </citation>
    <scope>NUCLEOTIDE SEQUENCE [LARGE SCALE GENOMIC DNA]</scope>
    <source>
        <strain evidence="13 14">ATCC 12442</strain>
    </source>
</reference>
<dbReference type="RefSeq" id="XP_040746961.1">
    <property type="nucleotide sequence ID" value="XM_040891567.1"/>
</dbReference>
<dbReference type="PANTHER" id="PTHR22760:SF1">
    <property type="entry name" value="DOL-P-MAN:MAN(7)GLCNAC(2)-PP-DOL ALPHA-1,6-MANNOSYLTRANSFERASE"/>
    <property type="match status" value="1"/>
</dbReference>
<comment type="subcellular location">
    <subcellularLocation>
        <location evidence="1 12">Endoplasmic reticulum membrane</location>
        <topology evidence="1 12">Multi-pass membrane protein</topology>
    </subcellularLocation>
</comment>
<evidence type="ECO:0000256" key="11">
    <source>
        <dbReference type="ARBA" id="ARBA00048899"/>
    </source>
</evidence>
<evidence type="ECO:0000256" key="7">
    <source>
        <dbReference type="ARBA" id="ARBA00022824"/>
    </source>
</evidence>
<name>A0A1Y1WJJ4_9FUNG</name>
<comment type="pathway">
    <text evidence="2">Protein modification; protein glycosylation.</text>
</comment>
<evidence type="ECO:0000256" key="1">
    <source>
        <dbReference type="ARBA" id="ARBA00004477"/>
    </source>
</evidence>
<evidence type="ECO:0000313" key="14">
    <source>
        <dbReference type="Proteomes" id="UP000193922"/>
    </source>
</evidence>
<dbReference type="EMBL" id="MCFD01000001">
    <property type="protein sequence ID" value="ORX73750.1"/>
    <property type="molecule type" value="Genomic_DNA"/>
</dbReference>
<feature type="transmembrane region" description="Helical" evidence="12">
    <location>
        <begin position="312"/>
        <end position="332"/>
    </location>
</feature>
<keyword evidence="4 12" id="KW-0328">Glycosyltransferase</keyword>
<keyword evidence="8 12" id="KW-1133">Transmembrane helix</keyword>
<protein>
    <recommendedName>
        <fullName evidence="12">Mannosyltransferase</fullName>
        <ecNumber evidence="12">2.4.1.-</ecNumber>
    </recommendedName>
</protein>
<comment type="similarity">
    <text evidence="3 12">Belongs to the glycosyltransferase 22 family.</text>
</comment>
<keyword evidence="9 12" id="KW-0472">Membrane</keyword>
<keyword evidence="7 12" id="KW-0256">Endoplasmic reticulum</keyword>
<dbReference type="STRING" id="61395.A0A1Y1WJJ4"/>
<dbReference type="UniPathway" id="UPA00378"/>
<proteinExistence type="inferred from homology"/>
<feature type="transmembrane region" description="Helical" evidence="12">
    <location>
        <begin position="212"/>
        <end position="230"/>
    </location>
</feature>
<evidence type="ECO:0000256" key="10">
    <source>
        <dbReference type="ARBA" id="ARBA00044721"/>
    </source>
</evidence>
<dbReference type="Pfam" id="PF03901">
    <property type="entry name" value="Glyco_transf_22"/>
    <property type="match status" value="1"/>
</dbReference>
<evidence type="ECO:0000256" key="8">
    <source>
        <dbReference type="ARBA" id="ARBA00022989"/>
    </source>
</evidence>
<keyword evidence="5" id="KW-0808">Transferase</keyword>
<feature type="transmembrane region" description="Helical" evidence="12">
    <location>
        <begin position="339"/>
        <end position="362"/>
    </location>
</feature>
<evidence type="ECO:0000256" key="9">
    <source>
        <dbReference type="ARBA" id="ARBA00023136"/>
    </source>
</evidence>
<dbReference type="OrthoDB" id="19039at2759"/>
<gene>
    <name evidence="13" type="ORF">DL89DRAFT_3465</name>
</gene>